<dbReference type="SUPFAM" id="SSF55797">
    <property type="entry name" value="PR-1-like"/>
    <property type="match status" value="1"/>
</dbReference>
<protein>
    <submittedName>
        <fullName evidence="2">CAP domain-containing protein</fullName>
    </submittedName>
</protein>
<dbReference type="InterPro" id="IPR035940">
    <property type="entry name" value="CAP_sf"/>
</dbReference>
<dbReference type="EMBL" id="JBHSBI010000010">
    <property type="protein sequence ID" value="MFC4009604.1"/>
    <property type="molecule type" value="Genomic_DNA"/>
</dbReference>
<sequence>MTKPRLTGKLKITSSAAREGCSDSALMRIRINRAVPGEDKVVKSGATEDGKLTLTLPCAPGTYYATATDYRGHTARSKPVKLTCKPGAASSVGTTLENEVVKLTNAERAKGGCRPLTHDPKVRAAAFAHSSEMARTGNMDHTSADGRQMQDRLKGVGRVSAMAENIAEGQRSAAEVMGSWMNSPGHRRNIMNCDYTHIGVGAVKSSGGRIFWTQDFIAR</sequence>
<keyword evidence="3" id="KW-1185">Reference proteome</keyword>
<dbReference type="PANTHER" id="PTHR31157">
    <property type="entry name" value="SCP DOMAIN-CONTAINING PROTEIN"/>
    <property type="match status" value="1"/>
</dbReference>
<evidence type="ECO:0000259" key="1">
    <source>
        <dbReference type="Pfam" id="PF00188"/>
    </source>
</evidence>
<proteinExistence type="predicted"/>
<feature type="domain" description="SCP" evidence="1">
    <location>
        <begin position="102"/>
        <end position="216"/>
    </location>
</feature>
<reference evidence="3" key="1">
    <citation type="journal article" date="2019" name="Int. J. Syst. Evol. Microbiol.">
        <title>The Global Catalogue of Microorganisms (GCM) 10K type strain sequencing project: providing services to taxonomists for standard genome sequencing and annotation.</title>
        <authorList>
            <consortium name="The Broad Institute Genomics Platform"/>
            <consortium name="The Broad Institute Genome Sequencing Center for Infectious Disease"/>
            <person name="Wu L."/>
            <person name="Ma J."/>
        </authorList>
    </citation>
    <scope>NUCLEOTIDE SEQUENCE [LARGE SCALE GENOMIC DNA]</scope>
    <source>
        <strain evidence="3">TBRC 1276</strain>
    </source>
</reference>
<gene>
    <name evidence="2" type="ORF">ACFOY2_20425</name>
</gene>
<dbReference type="Gene3D" id="3.40.33.10">
    <property type="entry name" value="CAP"/>
    <property type="match status" value="1"/>
</dbReference>
<name>A0ABV8G948_9ACTN</name>
<dbReference type="CDD" id="cd05379">
    <property type="entry name" value="CAP_bacterial"/>
    <property type="match status" value="1"/>
</dbReference>
<dbReference type="Proteomes" id="UP001595851">
    <property type="component" value="Unassembled WGS sequence"/>
</dbReference>
<organism evidence="2 3">
    <name type="scientific">Nonomuraea purpurea</name>
    <dbReference type="NCBI Taxonomy" id="1849276"/>
    <lineage>
        <taxon>Bacteria</taxon>
        <taxon>Bacillati</taxon>
        <taxon>Actinomycetota</taxon>
        <taxon>Actinomycetes</taxon>
        <taxon>Streptosporangiales</taxon>
        <taxon>Streptosporangiaceae</taxon>
        <taxon>Nonomuraea</taxon>
    </lineage>
</organism>
<accession>A0ABV8G948</accession>
<evidence type="ECO:0000313" key="2">
    <source>
        <dbReference type="EMBL" id="MFC4009604.1"/>
    </source>
</evidence>
<dbReference type="InterPro" id="IPR014044">
    <property type="entry name" value="CAP_dom"/>
</dbReference>
<dbReference type="PANTHER" id="PTHR31157:SF1">
    <property type="entry name" value="SCP DOMAIN-CONTAINING PROTEIN"/>
    <property type="match status" value="1"/>
</dbReference>
<dbReference type="Pfam" id="PF00188">
    <property type="entry name" value="CAP"/>
    <property type="match status" value="1"/>
</dbReference>
<dbReference type="RefSeq" id="WP_379529642.1">
    <property type="nucleotide sequence ID" value="NZ_JBHSBI010000010.1"/>
</dbReference>
<comment type="caution">
    <text evidence="2">The sequence shown here is derived from an EMBL/GenBank/DDBJ whole genome shotgun (WGS) entry which is preliminary data.</text>
</comment>
<evidence type="ECO:0000313" key="3">
    <source>
        <dbReference type="Proteomes" id="UP001595851"/>
    </source>
</evidence>